<keyword evidence="3" id="KW-0540">Nuclease</keyword>
<dbReference type="PANTHER" id="PTHR37984:SF5">
    <property type="entry name" value="PROTEIN NYNRIN-LIKE"/>
    <property type="match status" value="1"/>
</dbReference>
<feature type="region of interest" description="Disordered" evidence="5">
    <location>
        <begin position="295"/>
        <end position="331"/>
    </location>
</feature>
<evidence type="ECO:0000259" key="6">
    <source>
        <dbReference type="PROSITE" id="PS50878"/>
    </source>
</evidence>
<dbReference type="Gene3D" id="3.10.10.10">
    <property type="entry name" value="HIV Type 1 Reverse Transcriptase, subunit A, domain 1"/>
    <property type="match status" value="1"/>
</dbReference>
<dbReference type="GO" id="GO:0004519">
    <property type="term" value="F:endonuclease activity"/>
    <property type="evidence" value="ECO:0007669"/>
    <property type="project" value="UniProtKB-KW"/>
</dbReference>
<dbReference type="PROSITE" id="PS50878">
    <property type="entry name" value="RT_POL"/>
    <property type="match status" value="1"/>
</dbReference>
<feature type="compositionally biased region" description="Basic and acidic residues" evidence="5">
    <location>
        <begin position="581"/>
        <end position="591"/>
    </location>
</feature>
<dbReference type="SUPFAM" id="SSF50630">
    <property type="entry name" value="Acid proteases"/>
    <property type="match status" value="2"/>
</dbReference>
<evidence type="ECO:0000256" key="4">
    <source>
        <dbReference type="ARBA" id="ARBA00022759"/>
    </source>
</evidence>
<dbReference type="Pfam" id="PF00078">
    <property type="entry name" value="RVT_1"/>
    <property type="match status" value="1"/>
</dbReference>
<dbReference type="InterPro" id="IPR021109">
    <property type="entry name" value="Peptidase_aspartic_dom_sf"/>
</dbReference>
<dbReference type="Proteomes" id="UP001075354">
    <property type="component" value="Chromosome 14"/>
</dbReference>
<evidence type="ECO:0000256" key="1">
    <source>
        <dbReference type="ARBA" id="ARBA00022679"/>
    </source>
</evidence>
<feature type="domain" description="Reverse transcriptase" evidence="6">
    <location>
        <begin position="1369"/>
        <end position="1555"/>
    </location>
</feature>
<evidence type="ECO:0000256" key="3">
    <source>
        <dbReference type="ARBA" id="ARBA00022722"/>
    </source>
</evidence>
<keyword evidence="4" id="KW-0378">Hydrolase</keyword>
<reference evidence="7" key="1">
    <citation type="submission" date="2022-12" db="EMBL/GenBank/DDBJ databases">
        <title>Chromosome-level genome assembly of the bean flower thrips Megalurothrips usitatus.</title>
        <authorList>
            <person name="Ma L."/>
            <person name="Liu Q."/>
            <person name="Li H."/>
            <person name="Cai W."/>
        </authorList>
    </citation>
    <scope>NUCLEOTIDE SEQUENCE</scope>
    <source>
        <strain evidence="7">Cailab_2022a</strain>
    </source>
</reference>
<dbReference type="Gene3D" id="3.30.70.270">
    <property type="match status" value="2"/>
</dbReference>
<feature type="region of interest" description="Disordered" evidence="5">
    <location>
        <begin position="759"/>
        <end position="780"/>
    </location>
</feature>
<dbReference type="GO" id="GO:0071897">
    <property type="term" value="P:DNA biosynthetic process"/>
    <property type="evidence" value="ECO:0007669"/>
    <property type="project" value="UniProtKB-ARBA"/>
</dbReference>
<proteinExistence type="predicted"/>
<dbReference type="CDD" id="cd01647">
    <property type="entry name" value="RT_LTR"/>
    <property type="match status" value="1"/>
</dbReference>
<feature type="region of interest" description="Disordered" evidence="5">
    <location>
        <begin position="640"/>
        <end position="701"/>
    </location>
</feature>
<dbReference type="SUPFAM" id="SSF56672">
    <property type="entry name" value="DNA/RNA polymerases"/>
    <property type="match status" value="1"/>
</dbReference>
<dbReference type="PANTHER" id="PTHR37984">
    <property type="entry name" value="PROTEIN CBG26694"/>
    <property type="match status" value="1"/>
</dbReference>
<feature type="compositionally biased region" description="Basic residues" evidence="5">
    <location>
        <begin position="567"/>
        <end position="580"/>
    </location>
</feature>
<feature type="compositionally biased region" description="Low complexity" evidence="5">
    <location>
        <begin position="650"/>
        <end position="683"/>
    </location>
</feature>
<dbReference type="EMBL" id="JAPTSV010000014">
    <property type="protein sequence ID" value="KAJ1520395.1"/>
    <property type="molecule type" value="Genomic_DNA"/>
</dbReference>
<dbReference type="InterPro" id="IPR043502">
    <property type="entry name" value="DNA/RNA_pol_sf"/>
</dbReference>
<dbReference type="InterPro" id="IPR043128">
    <property type="entry name" value="Rev_trsase/Diguanyl_cyclase"/>
</dbReference>
<protein>
    <recommendedName>
        <fullName evidence="6">Reverse transcriptase domain-containing protein</fullName>
    </recommendedName>
</protein>
<keyword evidence="4" id="KW-0255">Endonuclease</keyword>
<evidence type="ECO:0000256" key="2">
    <source>
        <dbReference type="ARBA" id="ARBA00022695"/>
    </source>
</evidence>
<organism evidence="7 8">
    <name type="scientific">Megalurothrips usitatus</name>
    <name type="common">bean blossom thrips</name>
    <dbReference type="NCBI Taxonomy" id="439358"/>
    <lineage>
        <taxon>Eukaryota</taxon>
        <taxon>Metazoa</taxon>
        <taxon>Ecdysozoa</taxon>
        <taxon>Arthropoda</taxon>
        <taxon>Hexapoda</taxon>
        <taxon>Insecta</taxon>
        <taxon>Pterygota</taxon>
        <taxon>Neoptera</taxon>
        <taxon>Paraneoptera</taxon>
        <taxon>Thysanoptera</taxon>
        <taxon>Terebrantia</taxon>
        <taxon>Thripoidea</taxon>
        <taxon>Thripidae</taxon>
        <taxon>Megalurothrips</taxon>
    </lineage>
</organism>
<dbReference type="GO" id="GO:0016779">
    <property type="term" value="F:nucleotidyltransferase activity"/>
    <property type="evidence" value="ECO:0007669"/>
    <property type="project" value="UniProtKB-KW"/>
</dbReference>
<dbReference type="Gene3D" id="2.40.70.10">
    <property type="entry name" value="Acid Proteases"/>
    <property type="match status" value="1"/>
</dbReference>
<keyword evidence="1" id="KW-0808">Transferase</keyword>
<dbReference type="InterPro" id="IPR000477">
    <property type="entry name" value="RT_dom"/>
</dbReference>
<evidence type="ECO:0000313" key="7">
    <source>
        <dbReference type="EMBL" id="KAJ1520395.1"/>
    </source>
</evidence>
<sequence>MEAERIQKVKRLTALQKKFREDVFAASIQNTWIILKNKDSWTEEYLEFLIPTLLAQIELIPIRASKRPVEPIIISCTDDKREPHIEIQITEVDKESSPEEDIPIPTSALYNYIRAVVQLGLDPEQAIEAVIKIITPYFPENIRSEIIDNQLDRELKKIGLNTTDSSPEYKEESLFTEATASLYAELIQAEAGCSNQHTGLEENIQVSEELQYKEQKQAFKNQAEKRNEEEEFEGYYNKWEKLWLEDRTQEIEDIRRSESLEKEIYHSKLFDNSESEISLEGGEFFEEEGYLDLSKEKWSPTPSSYDPESESELDETKSGSEQGTSENYSEEPHANNEINKFFYNVPRTTVKMAHFMCTLSPPEFKPNKGKNFVSFVEDYERYRVIAEISNEDAIFHVKNSLKGDAATYFDLIWRENKNITFDDMMRKLATIFSPESGNPKVLKKLQRKLYNTKKKKGESLRKYMNKLKNQVKNVEITKDIKEVILSQLLENSPQEIFPQMKELVDRNEVSPMTYISTALSVADGMPKEKKIKKEIMGDSSGDSDSESTSEDTSSSSSESTDDEQEKKKKKKKNNKKHLSKKNNEEKSKEQNKTLQELLEQHKKMMKGSEGTQDGELDSMKKTLDELSGQFKTLTLNFMKESKKKGPPNPQGQGSSEDQSGQWQRNPGQTSNSTQQTQGYYSRGRGNRGFRGRGRGFRGGRGGYNYAQGQNFGDASYFQTESYGMAGNPRGGFHQNEGRGHNQGYYVHMSQPHPYFQEGATSNMPRSAQPMRPAGMEDSHKKNEMTKTLHHMHSNQKHPNNTNYEGTVNICSCDIAPADLQMMQREEWYKHFVTLSDPRMTFLMTVEIDGISQEGVVDSRAQLSILNKNLAWGKNIRPHMMYVNHPKDGPRRALGLCLANIKLQEGVEKVCGFLVADIDFPFILGEDLINEFGIILDYGTSKEKPAKTQNKIPQGEVQKTMQKKDEILLMKTDKTFTESKALEEFRIQMTLEEKQKIQDNDIPRDQEELIDNHILKVDKVISDQSDYFIVEMQANGHIHQVTVDTAATRSLVSADIIPRSIIKGTKVRLLAANDMSMNIVGRCQLTLSDGEQNWPQEFLVHTQKSTPLRLLVGTDFCDTYKPILDFNSNTLTISSGESISVFPRVKLEEARGSDSIFAIMGDLLQNEEDLYSSHITIYTSGKEEIKPGEDAWVKFNFYPSRPEKPSLFSPKGLCDDKIMAWECIIDKHDTTLVLTNVSEETIVVPDQTKIGFIKSDQPYLYHIQEEKMGHLIQNLIAPPEMSRANRYKSYSMDAFQMGSHLTEEEKQELHSLLSYNSDIFDEPGDPLKVSTVLKVRLPLRDTAKVIYQHNYNLSLPQHAAATKVIQQMVTEDILEPALHSNYRIPFMLVEKGIDKDTGEKQYRLVLSAKKLNESLAKVNYSPPKIPHILAQLKGKDLFSSLDLSSSFHQLAVEERDRHILTIQHEGKLYRYKKLPQGLSISSQYLCYALTLALGSNLYKIANNYVDDTIVYSKGGIKPHLAALSRIFDAFRKANFGLNRKKCKFAFEVISFLGYLVSGDRYYPDPSRFRELEKLKMAKTKKEAKRIYGYFSYYRIFLREFSKLSKPILDATDQEKPFYWGPEQPLAVLKYFRSSAIRFNIFALFRRFYLEPVFIHKSGLKAVHVWQRG</sequence>
<accession>A0AAV7XA78</accession>
<dbReference type="InterPro" id="IPR050951">
    <property type="entry name" value="Retrovirus_Pol_polyprotein"/>
</dbReference>
<evidence type="ECO:0000313" key="8">
    <source>
        <dbReference type="Proteomes" id="UP001075354"/>
    </source>
</evidence>
<feature type="compositionally biased region" description="Basic residues" evidence="5">
    <location>
        <begin position="684"/>
        <end position="697"/>
    </location>
</feature>
<feature type="region of interest" description="Disordered" evidence="5">
    <location>
        <begin position="534"/>
        <end position="592"/>
    </location>
</feature>
<keyword evidence="8" id="KW-1185">Reference proteome</keyword>
<evidence type="ECO:0000256" key="5">
    <source>
        <dbReference type="SAM" id="MobiDB-lite"/>
    </source>
</evidence>
<name>A0AAV7XA78_9NEOP</name>
<keyword evidence="2" id="KW-0548">Nucleotidyltransferase</keyword>
<comment type="caution">
    <text evidence="7">The sequence shown here is derived from an EMBL/GenBank/DDBJ whole genome shotgun (WGS) entry which is preliminary data.</text>
</comment>
<gene>
    <name evidence="7" type="ORF">ONE63_003530</name>
</gene>